<evidence type="ECO:0000313" key="1">
    <source>
        <dbReference type="EMBL" id="KAJ0082037.1"/>
    </source>
</evidence>
<evidence type="ECO:0000313" key="2">
    <source>
        <dbReference type="Proteomes" id="UP001164250"/>
    </source>
</evidence>
<keyword evidence="2" id="KW-1185">Reference proteome</keyword>
<gene>
    <name evidence="1" type="ORF">Patl1_11644</name>
</gene>
<organism evidence="1 2">
    <name type="scientific">Pistacia atlantica</name>
    <dbReference type="NCBI Taxonomy" id="434234"/>
    <lineage>
        <taxon>Eukaryota</taxon>
        <taxon>Viridiplantae</taxon>
        <taxon>Streptophyta</taxon>
        <taxon>Embryophyta</taxon>
        <taxon>Tracheophyta</taxon>
        <taxon>Spermatophyta</taxon>
        <taxon>Magnoliopsida</taxon>
        <taxon>eudicotyledons</taxon>
        <taxon>Gunneridae</taxon>
        <taxon>Pentapetalae</taxon>
        <taxon>rosids</taxon>
        <taxon>malvids</taxon>
        <taxon>Sapindales</taxon>
        <taxon>Anacardiaceae</taxon>
        <taxon>Pistacia</taxon>
    </lineage>
</organism>
<dbReference type="EMBL" id="CM047908">
    <property type="protein sequence ID" value="KAJ0082037.1"/>
    <property type="molecule type" value="Genomic_DNA"/>
</dbReference>
<dbReference type="Proteomes" id="UP001164250">
    <property type="component" value="Chromosome 12"/>
</dbReference>
<accession>A0ACC1A4Q9</accession>
<proteinExistence type="predicted"/>
<name>A0ACC1A4Q9_9ROSI</name>
<comment type="caution">
    <text evidence="1">The sequence shown here is derived from an EMBL/GenBank/DDBJ whole genome shotgun (WGS) entry which is preliminary data.</text>
</comment>
<sequence length="26" mass="2984">MKTSLVNAFAIVYPFINQRISPLTMK</sequence>
<reference evidence="2" key="1">
    <citation type="journal article" date="2023" name="G3 (Bethesda)">
        <title>Genome assembly and association tests identify interacting loci associated with vigor, precocity, and sex in interspecific pistachio rootstocks.</title>
        <authorList>
            <person name="Palmer W."/>
            <person name="Jacygrad E."/>
            <person name="Sagayaradj S."/>
            <person name="Cavanaugh K."/>
            <person name="Han R."/>
            <person name="Bertier L."/>
            <person name="Beede B."/>
            <person name="Kafkas S."/>
            <person name="Golino D."/>
            <person name="Preece J."/>
            <person name="Michelmore R."/>
        </authorList>
    </citation>
    <scope>NUCLEOTIDE SEQUENCE [LARGE SCALE GENOMIC DNA]</scope>
</reference>
<protein>
    <submittedName>
        <fullName evidence="1">Uncharacterized protein</fullName>
    </submittedName>
</protein>